<feature type="transmembrane region" description="Helical" evidence="8">
    <location>
        <begin position="164"/>
        <end position="193"/>
    </location>
</feature>
<evidence type="ECO:0000313" key="10">
    <source>
        <dbReference type="EMBL" id="GAF71968.1"/>
    </source>
</evidence>
<dbReference type="InterPro" id="IPR018076">
    <property type="entry name" value="T2SS_GspF_dom"/>
</dbReference>
<dbReference type="InterPro" id="IPR042094">
    <property type="entry name" value="T2SS_GspF_sf"/>
</dbReference>
<keyword evidence="3" id="KW-1003">Cell membrane</keyword>
<dbReference type="PANTHER" id="PTHR30012">
    <property type="entry name" value="GENERAL SECRETION PATHWAY PROTEIN"/>
    <property type="match status" value="1"/>
</dbReference>
<evidence type="ECO:0000256" key="5">
    <source>
        <dbReference type="ARBA" id="ARBA00022692"/>
    </source>
</evidence>
<comment type="caution">
    <text evidence="10">The sequence shown here is derived from an EMBL/GenBank/DDBJ whole genome shotgun (WGS) entry which is preliminary data.</text>
</comment>
<comment type="subcellular location">
    <subcellularLocation>
        <location evidence="1">Cell inner membrane</location>
        <topology evidence="1">Multi-pass membrane protein</topology>
    </subcellularLocation>
</comment>
<evidence type="ECO:0000256" key="7">
    <source>
        <dbReference type="ARBA" id="ARBA00023136"/>
    </source>
</evidence>
<evidence type="ECO:0000256" key="1">
    <source>
        <dbReference type="ARBA" id="ARBA00004429"/>
    </source>
</evidence>
<name>X0RT70_9ZZZZ</name>
<keyword evidence="6 8" id="KW-1133">Transmembrane helix</keyword>
<proteinExistence type="inferred from homology"/>
<dbReference type="Gene3D" id="1.20.81.30">
    <property type="entry name" value="Type II secretion system (T2SS), domain F"/>
    <property type="match status" value="1"/>
</dbReference>
<dbReference type="GO" id="GO:0005886">
    <property type="term" value="C:plasma membrane"/>
    <property type="evidence" value="ECO:0007669"/>
    <property type="project" value="UniProtKB-SubCell"/>
</dbReference>
<dbReference type="Pfam" id="PF00482">
    <property type="entry name" value="T2SSF"/>
    <property type="match status" value="1"/>
</dbReference>
<feature type="domain" description="Type II secretion system protein GspF" evidence="9">
    <location>
        <begin position="64"/>
        <end position="187"/>
    </location>
</feature>
<feature type="non-terminal residue" evidence="10">
    <location>
        <position position="207"/>
    </location>
</feature>
<dbReference type="AlphaFoldDB" id="X0RT70"/>
<evidence type="ECO:0000256" key="6">
    <source>
        <dbReference type="ARBA" id="ARBA00022989"/>
    </source>
</evidence>
<evidence type="ECO:0000256" key="2">
    <source>
        <dbReference type="ARBA" id="ARBA00005745"/>
    </source>
</evidence>
<dbReference type="EMBL" id="BARS01009248">
    <property type="protein sequence ID" value="GAF71968.1"/>
    <property type="molecule type" value="Genomic_DNA"/>
</dbReference>
<evidence type="ECO:0000259" key="9">
    <source>
        <dbReference type="Pfam" id="PF00482"/>
    </source>
</evidence>
<evidence type="ECO:0000256" key="3">
    <source>
        <dbReference type="ARBA" id="ARBA00022475"/>
    </source>
</evidence>
<dbReference type="PANTHER" id="PTHR30012:SF0">
    <property type="entry name" value="TYPE II SECRETION SYSTEM PROTEIN F-RELATED"/>
    <property type="match status" value="1"/>
</dbReference>
<keyword evidence="4" id="KW-0997">Cell inner membrane</keyword>
<keyword evidence="5 8" id="KW-0812">Transmembrane</keyword>
<keyword evidence="7 8" id="KW-0472">Membrane</keyword>
<organism evidence="10">
    <name type="scientific">marine sediment metagenome</name>
    <dbReference type="NCBI Taxonomy" id="412755"/>
    <lineage>
        <taxon>unclassified sequences</taxon>
        <taxon>metagenomes</taxon>
        <taxon>ecological metagenomes</taxon>
    </lineage>
</organism>
<sequence length="207" mass="22921">MTVYEFTAKNENGDEFTGTRSDVNSVAVLQQELAKMGDTLLNARRSKNKTDKHPKIKLNEIVTFIYKFATMYSAGLPIIQCLEAISQETENETLKYILLDIQQNVETGTALKDAFTKHEKVFSNFFVGMLGVGESGGKLAETLKMSAAYMEKQADIKSRVKSAFAYPAIVGIMCAVIITAVVIFVIPVFSTLYEQLDVALPMPTQLL</sequence>
<evidence type="ECO:0000256" key="8">
    <source>
        <dbReference type="SAM" id="Phobius"/>
    </source>
</evidence>
<accession>X0RT70</accession>
<protein>
    <recommendedName>
        <fullName evidence="9">Type II secretion system protein GspF domain-containing protein</fullName>
    </recommendedName>
</protein>
<evidence type="ECO:0000256" key="4">
    <source>
        <dbReference type="ARBA" id="ARBA00022519"/>
    </source>
</evidence>
<dbReference type="FunFam" id="1.20.81.30:FF:000001">
    <property type="entry name" value="Type II secretion system protein F"/>
    <property type="match status" value="1"/>
</dbReference>
<gene>
    <name evidence="10" type="ORF">S01H1_17431</name>
</gene>
<dbReference type="InterPro" id="IPR003004">
    <property type="entry name" value="GspF/PilC"/>
</dbReference>
<reference evidence="10" key="1">
    <citation type="journal article" date="2014" name="Front. Microbiol.">
        <title>High frequency of phylogenetically diverse reductive dehalogenase-homologous genes in deep subseafloor sedimentary metagenomes.</title>
        <authorList>
            <person name="Kawai M."/>
            <person name="Futagami T."/>
            <person name="Toyoda A."/>
            <person name="Takaki Y."/>
            <person name="Nishi S."/>
            <person name="Hori S."/>
            <person name="Arai W."/>
            <person name="Tsubouchi T."/>
            <person name="Morono Y."/>
            <person name="Uchiyama I."/>
            <person name="Ito T."/>
            <person name="Fujiyama A."/>
            <person name="Inagaki F."/>
            <person name="Takami H."/>
        </authorList>
    </citation>
    <scope>NUCLEOTIDE SEQUENCE</scope>
    <source>
        <strain evidence="10">Expedition CK06-06</strain>
    </source>
</reference>
<comment type="similarity">
    <text evidence="2">Belongs to the GSP F family.</text>
</comment>